<accession>A0A1I4ND07</accession>
<keyword evidence="6" id="KW-0808">Transferase</keyword>
<dbReference type="Gene3D" id="2.60.120.10">
    <property type="entry name" value="Jelly Rolls"/>
    <property type="match status" value="1"/>
</dbReference>
<dbReference type="OrthoDB" id="8969464at2"/>
<feature type="compositionally biased region" description="Low complexity" evidence="4">
    <location>
        <begin position="274"/>
        <end position="285"/>
    </location>
</feature>
<keyword evidence="7" id="KW-1185">Reference proteome</keyword>
<evidence type="ECO:0000256" key="3">
    <source>
        <dbReference type="ARBA" id="ARBA00023163"/>
    </source>
</evidence>
<feature type="compositionally biased region" description="Basic and acidic residues" evidence="4">
    <location>
        <begin position="251"/>
        <end position="260"/>
    </location>
</feature>
<evidence type="ECO:0000313" key="7">
    <source>
        <dbReference type="Proteomes" id="UP000199470"/>
    </source>
</evidence>
<dbReference type="GO" id="GO:0016301">
    <property type="term" value="F:kinase activity"/>
    <property type="evidence" value="ECO:0007669"/>
    <property type="project" value="UniProtKB-KW"/>
</dbReference>
<dbReference type="InterPro" id="IPR018490">
    <property type="entry name" value="cNMP-bd_dom_sf"/>
</dbReference>
<dbReference type="GO" id="GO:0003700">
    <property type="term" value="F:DNA-binding transcription factor activity"/>
    <property type="evidence" value="ECO:0007669"/>
    <property type="project" value="TreeGrafter"/>
</dbReference>
<keyword evidence="2" id="KW-0238">DNA-binding</keyword>
<dbReference type="InterPro" id="IPR050397">
    <property type="entry name" value="Env_Response_Regulators"/>
</dbReference>
<feature type="domain" description="HTH crp-type" evidence="5">
    <location>
        <begin position="150"/>
        <end position="216"/>
    </location>
</feature>
<dbReference type="SUPFAM" id="SSF51206">
    <property type="entry name" value="cAMP-binding domain-like"/>
    <property type="match status" value="1"/>
</dbReference>
<dbReference type="GO" id="GO:0005829">
    <property type="term" value="C:cytosol"/>
    <property type="evidence" value="ECO:0007669"/>
    <property type="project" value="TreeGrafter"/>
</dbReference>
<dbReference type="STRING" id="758825.SAMN02982985_02870"/>
<name>A0A1I4ND07_9BURK</name>
<evidence type="ECO:0000259" key="5">
    <source>
        <dbReference type="Pfam" id="PF13545"/>
    </source>
</evidence>
<evidence type="ECO:0000256" key="1">
    <source>
        <dbReference type="ARBA" id="ARBA00023015"/>
    </source>
</evidence>
<dbReference type="RefSeq" id="WP_093388503.1">
    <property type="nucleotide sequence ID" value="NZ_FOTW01000013.1"/>
</dbReference>
<dbReference type="Pfam" id="PF13545">
    <property type="entry name" value="HTH_Crp_2"/>
    <property type="match status" value="1"/>
</dbReference>
<evidence type="ECO:0000256" key="2">
    <source>
        <dbReference type="ARBA" id="ARBA00023125"/>
    </source>
</evidence>
<dbReference type="InterPro" id="IPR036390">
    <property type="entry name" value="WH_DNA-bd_sf"/>
</dbReference>
<protein>
    <submittedName>
        <fullName evidence="6">cAMP-binding domain of CRP or a regulatory subunit of cAMP-dependent protein kinases</fullName>
    </submittedName>
</protein>
<keyword evidence="3" id="KW-0804">Transcription</keyword>
<feature type="region of interest" description="Disordered" evidence="4">
    <location>
        <begin position="248"/>
        <end position="285"/>
    </location>
</feature>
<proteinExistence type="predicted"/>
<keyword evidence="1" id="KW-0805">Transcription regulation</keyword>
<dbReference type="Proteomes" id="UP000199470">
    <property type="component" value="Unassembled WGS sequence"/>
</dbReference>
<sequence length="307" mass="33056">MNTIPPPGRNTLLAAILAGAAERLGPQLEAVQLRQGEVLCQSGARLNHVYFPSGLIISVQHILENGNTSELASIGTEGLLGIASVMGGAHPHSRAVVQAGGDAYRLPAALLRLEFHRRPEVMRLLLRYTQYLMSQLAQMAVCNRHHSTEQRLCRWLLQRLDHGPCNELRVTQEALGAALGVRREGVTDIAGRLQVLGAIELSRGRLIVLDRAVLARHACECYSALRDDARLLARDEAAAAEWRPRIGAANRRADSPDRRAARPSRAAIPLLRVAPGPGADPAGAADADALDALDALDGAGRRRAARN</sequence>
<dbReference type="AlphaFoldDB" id="A0A1I4ND07"/>
<keyword evidence="6" id="KW-0418">Kinase</keyword>
<dbReference type="PANTHER" id="PTHR24567:SF74">
    <property type="entry name" value="HTH-TYPE TRANSCRIPTIONAL REGULATOR ARCR"/>
    <property type="match status" value="1"/>
</dbReference>
<evidence type="ECO:0000313" key="6">
    <source>
        <dbReference type="EMBL" id="SFM13404.1"/>
    </source>
</evidence>
<evidence type="ECO:0000256" key="4">
    <source>
        <dbReference type="SAM" id="MobiDB-lite"/>
    </source>
</evidence>
<dbReference type="PANTHER" id="PTHR24567">
    <property type="entry name" value="CRP FAMILY TRANSCRIPTIONAL REGULATORY PROTEIN"/>
    <property type="match status" value="1"/>
</dbReference>
<dbReference type="EMBL" id="FOTW01000013">
    <property type="protein sequence ID" value="SFM13404.1"/>
    <property type="molecule type" value="Genomic_DNA"/>
</dbReference>
<organism evidence="6 7">
    <name type="scientific">Rugamonas rubra</name>
    <dbReference type="NCBI Taxonomy" id="758825"/>
    <lineage>
        <taxon>Bacteria</taxon>
        <taxon>Pseudomonadati</taxon>
        <taxon>Pseudomonadota</taxon>
        <taxon>Betaproteobacteria</taxon>
        <taxon>Burkholderiales</taxon>
        <taxon>Oxalobacteraceae</taxon>
        <taxon>Telluria group</taxon>
        <taxon>Rugamonas</taxon>
    </lineage>
</organism>
<dbReference type="GO" id="GO:0003677">
    <property type="term" value="F:DNA binding"/>
    <property type="evidence" value="ECO:0007669"/>
    <property type="project" value="UniProtKB-KW"/>
</dbReference>
<reference evidence="6 7" key="1">
    <citation type="submission" date="2016-10" db="EMBL/GenBank/DDBJ databases">
        <authorList>
            <person name="de Groot N.N."/>
        </authorList>
    </citation>
    <scope>NUCLEOTIDE SEQUENCE [LARGE SCALE GENOMIC DNA]</scope>
    <source>
        <strain evidence="6 7">ATCC 43154</strain>
    </source>
</reference>
<dbReference type="InterPro" id="IPR014710">
    <property type="entry name" value="RmlC-like_jellyroll"/>
</dbReference>
<dbReference type="InterPro" id="IPR012318">
    <property type="entry name" value="HTH_CRP"/>
</dbReference>
<dbReference type="SUPFAM" id="SSF46785">
    <property type="entry name" value="Winged helix' DNA-binding domain"/>
    <property type="match status" value="1"/>
</dbReference>
<gene>
    <name evidence="6" type="ORF">SAMN02982985_02870</name>
</gene>